<dbReference type="OrthoDB" id="4377572at2"/>
<dbReference type="AlphaFoldDB" id="A0A3M2L732"/>
<keyword evidence="2" id="KW-1185">Reference proteome</keyword>
<evidence type="ECO:0000313" key="1">
    <source>
        <dbReference type="EMBL" id="RMI31725.1"/>
    </source>
</evidence>
<dbReference type="EMBL" id="RFFH01000006">
    <property type="protein sequence ID" value="RMI31725.1"/>
    <property type="molecule type" value="Genomic_DNA"/>
</dbReference>
<dbReference type="InterPro" id="IPR032716">
    <property type="entry name" value="ACC_epsilon"/>
</dbReference>
<protein>
    <submittedName>
        <fullName evidence="1">Acyl-CoA carboxylase subunit epsilon</fullName>
    </submittedName>
</protein>
<dbReference type="Proteomes" id="UP000279275">
    <property type="component" value="Unassembled WGS sequence"/>
</dbReference>
<sequence>MTAVADDVILSAAELDLAVGELVDAAEPTAPATDVVAGPMIRIVKGSPTDEDIAAIVSVFAAASAAGGQAPARGPLDLWGLPTDMHRGTSPVVPYSYPQLSHLR</sequence>
<proteinExistence type="predicted"/>
<name>A0A3M2L732_9NOCA</name>
<dbReference type="Pfam" id="PF13822">
    <property type="entry name" value="ACC_epsilon"/>
    <property type="match status" value="1"/>
</dbReference>
<organism evidence="1 2">
    <name type="scientific">Nocardia stercoris</name>
    <dbReference type="NCBI Taxonomy" id="2483361"/>
    <lineage>
        <taxon>Bacteria</taxon>
        <taxon>Bacillati</taxon>
        <taxon>Actinomycetota</taxon>
        <taxon>Actinomycetes</taxon>
        <taxon>Mycobacteriales</taxon>
        <taxon>Nocardiaceae</taxon>
        <taxon>Nocardia</taxon>
    </lineage>
</organism>
<gene>
    <name evidence="1" type="ORF">EBN03_16095</name>
</gene>
<dbReference type="GO" id="GO:0003989">
    <property type="term" value="F:acetyl-CoA carboxylase activity"/>
    <property type="evidence" value="ECO:0007669"/>
    <property type="project" value="InterPro"/>
</dbReference>
<dbReference type="RefSeq" id="WP_122188860.1">
    <property type="nucleotide sequence ID" value="NZ_RFFH01000006.1"/>
</dbReference>
<reference evidence="1 2" key="1">
    <citation type="submission" date="2018-10" db="EMBL/GenBank/DDBJ databases">
        <title>Isolation from cow dung.</title>
        <authorList>
            <person name="Ling L."/>
        </authorList>
    </citation>
    <scope>NUCLEOTIDE SEQUENCE [LARGE SCALE GENOMIC DNA]</scope>
    <source>
        <strain evidence="1 2">NEAU-LL90</strain>
    </source>
</reference>
<dbReference type="GO" id="GO:0004658">
    <property type="term" value="F:propionyl-CoA carboxylase activity"/>
    <property type="evidence" value="ECO:0007669"/>
    <property type="project" value="InterPro"/>
</dbReference>
<accession>A0A3M2L732</accession>
<evidence type="ECO:0000313" key="2">
    <source>
        <dbReference type="Proteomes" id="UP000279275"/>
    </source>
</evidence>
<comment type="caution">
    <text evidence="1">The sequence shown here is derived from an EMBL/GenBank/DDBJ whole genome shotgun (WGS) entry which is preliminary data.</text>
</comment>